<keyword evidence="5" id="KW-0560">Oxidoreductase</keyword>
<proteinExistence type="predicted"/>
<dbReference type="EMBL" id="CP068046">
    <property type="protein sequence ID" value="QQR40221.1"/>
    <property type="molecule type" value="Genomic_DNA"/>
</dbReference>
<protein>
    <submittedName>
        <fullName evidence="7">NADH:flavin oxidoreductase/NADH oxidase</fullName>
    </submittedName>
</protein>
<dbReference type="Proteomes" id="UP000595857">
    <property type="component" value="Chromosome"/>
</dbReference>
<evidence type="ECO:0000313" key="7">
    <source>
        <dbReference type="EMBL" id="QQR40221.1"/>
    </source>
</evidence>
<evidence type="ECO:0000256" key="4">
    <source>
        <dbReference type="ARBA" id="ARBA00022857"/>
    </source>
</evidence>
<name>A0ABX7C7X8_9HYPH</name>
<dbReference type="InterPro" id="IPR001155">
    <property type="entry name" value="OxRdtase_FMN_N"/>
</dbReference>
<dbReference type="PANTHER" id="PTHR43303">
    <property type="entry name" value="NADPH DEHYDROGENASE C23G7.10C-RELATED"/>
    <property type="match status" value="1"/>
</dbReference>
<reference evidence="7 8" key="1">
    <citation type="submission" date="2021-01" db="EMBL/GenBank/DDBJ databases">
        <title>Genome seq and assembly of Devosia sp. LEGU1.</title>
        <authorList>
            <person name="Chhetri G."/>
        </authorList>
    </citation>
    <scope>NUCLEOTIDE SEQUENCE [LARGE SCALE GENOMIC DNA]</scope>
    <source>
        <strain evidence="7 8">LEGU1</strain>
    </source>
</reference>
<evidence type="ECO:0000313" key="8">
    <source>
        <dbReference type="Proteomes" id="UP000595857"/>
    </source>
</evidence>
<keyword evidence="8" id="KW-1185">Reference proteome</keyword>
<dbReference type="PANTHER" id="PTHR43303:SF4">
    <property type="entry name" value="NADPH DEHYDROGENASE C23G7.10C-RELATED"/>
    <property type="match status" value="1"/>
</dbReference>
<evidence type="ECO:0000259" key="6">
    <source>
        <dbReference type="Pfam" id="PF00724"/>
    </source>
</evidence>
<keyword evidence="4" id="KW-0521">NADP</keyword>
<dbReference type="RefSeq" id="WP_201635370.1">
    <property type="nucleotide sequence ID" value="NZ_CP068046.1"/>
</dbReference>
<gene>
    <name evidence="7" type="ORF">JI748_04205</name>
</gene>
<organism evidence="7 8">
    <name type="scientific">Devosia rhizoryzae</name>
    <dbReference type="NCBI Taxonomy" id="2774137"/>
    <lineage>
        <taxon>Bacteria</taxon>
        <taxon>Pseudomonadati</taxon>
        <taxon>Pseudomonadota</taxon>
        <taxon>Alphaproteobacteria</taxon>
        <taxon>Hyphomicrobiales</taxon>
        <taxon>Devosiaceae</taxon>
        <taxon>Devosia</taxon>
    </lineage>
</organism>
<dbReference type="InterPro" id="IPR013785">
    <property type="entry name" value="Aldolase_TIM"/>
</dbReference>
<accession>A0ABX7C7X8</accession>
<feature type="domain" description="NADH:flavin oxidoreductase/NADH oxidase N-terminal" evidence="6">
    <location>
        <begin position="3"/>
        <end position="343"/>
    </location>
</feature>
<evidence type="ECO:0000256" key="5">
    <source>
        <dbReference type="ARBA" id="ARBA00023002"/>
    </source>
</evidence>
<evidence type="ECO:0000256" key="2">
    <source>
        <dbReference type="ARBA" id="ARBA00022630"/>
    </source>
</evidence>
<sequence>MSKLFSPVTLRGLTLRNRAVVAPMCQYSAQDGFANDWHFVHLGRFGIGGFGLVLLEATGILPEGRISYADLGLWKDEHIAPLARIVDFLHSQGTAVGIQLAHAGRKASTPVSWIKPEQLTEEQRRAVGYEHWVPVAPSAESNDPANPDFQVPAALDAEGIRRVIDGFVAAAKRAERAGFDTVEIHAAHGYLLNQFLSPLANHRTDQYGGSRENRMRLVLEVTEAVRAVWPADKPLIVRLSVSDNNADGWQVEDSVALARELKALGVDAIDCSSGGFAQGRIKSAPAYQVPFAKAVKQGADIPTMAVGLLGDPEEAEAFIENGDTDFIALARGALDDPNWALHANVALGGDFTPWPVQTRRVSDYHRVMSESSRAQAAQ</sequence>
<dbReference type="InterPro" id="IPR044152">
    <property type="entry name" value="YqjM-like"/>
</dbReference>
<dbReference type="SUPFAM" id="SSF51395">
    <property type="entry name" value="FMN-linked oxidoreductases"/>
    <property type="match status" value="1"/>
</dbReference>
<dbReference type="Gene3D" id="3.20.20.70">
    <property type="entry name" value="Aldolase class I"/>
    <property type="match status" value="1"/>
</dbReference>
<dbReference type="Pfam" id="PF00724">
    <property type="entry name" value="Oxidored_FMN"/>
    <property type="match status" value="1"/>
</dbReference>
<comment type="cofactor">
    <cofactor evidence="1">
        <name>FMN</name>
        <dbReference type="ChEBI" id="CHEBI:58210"/>
    </cofactor>
</comment>
<evidence type="ECO:0000256" key="3">
    <source>
        <dbReference type="ARBA" id="ARBA00022643"/>
    </source>
</evidence>
<evidence type="ECO:0000256" key="1">
    <source>
        <dbReference type="ARBA" id="ARBA00001917"/>
    </source>
</evidence>
<dbReference type="CDD" id="cd02932">
    <property type="entry name" value="OYE_YqiM_FMN"/>
    <property type="match status" value="1"/>
</dbReference>
<keyword evidence="2" id="KW-0285">Flavoprotein</keyword>
<keyword evidence="3" id="KW-0288">FMN</keyword>